<evidence type="ECO:0000313" key="2">
    <source>
        <dbReference type="Proteomes" id="UP001056374"/>
    </source>
</evidence>
<keyword evidence="2" id="KW-1185">Reference proteome</keyword>
<accession>A0ABY4ZEQ0</accession>
<dbReference type="EMBL" id="CP099468">
    <property type="protein sequence ID" value="USQ86990.1"/>
    <property type="molecule type" value="Genomic_DNA"/>
</dbReference>
<protein>
    <submittedName>
        <fullName evidence="1">DUF6257 family protein</fullName>
    </submittedName>
</protein>
<evidence type="ECO:0000313" key="1">
    <source>
        <dbReference type="EMBL" id="USQ86990.1"/>
    </source>
</evidence>
<dbReference type="Proteomes" id="UP001056374">
    <property type="component" value="Chromosome"/>
</dbReference>
<reference evidence="1" key="1">
    <citation type="submission" date="2022-06" db="EMBL/GenBank/DDBJ databases">
        <title>Complete genome sequence of soil microorganisms Streptomyces sp. Qhu-M197 isolated from Alpine meadows habitats on the Tibetan Plateau.</title>
        <authorList>
            <person name="Zhang B."/>
            <person name="Xiang X."/>
            <person name="Fan J."/>
        </authorList>
    </citation>
    <scope>NUCLEOTIDE SEQUENCE</scope>
    <source>
        <strain evidence="1">Qhu-M197</strain>
    </source>
</reference>
<gene>
    <name evidence="1" type="ORF">NFX46_26705</name>
</gene>
<name>A0ABY4ZEQ0_9ACTN</name>
<dbReference type="Pfam" id="PF19771">
    <property type="entry name" value="DUF6257"/>
    <property type="match status" value="1"/>
</dbReference>
<proteinExistence type="predicted"/>
<organism evidence="1 2">
    <name type="scientific">Streptomyces phaeoluteigriseus</name>
    <dbReference type="NCBI Taxonomy" id="114686"/>
    <lineage>
        <taxon>Bacteria</taxon>
        <taxon>Bacillati</taxon>
        <taxon>Actinomycetota</taxon>
        <taxon>Actinomycetes</taxon>
        <taxon>Kitasatosporales</taxon>
        <taxon>Streptomycetaceae</taxon>
        <taxon>Streptomyces</taxon>
        <taxon>Streptomyces aurantiacus group</taxon>
    </lineage>
</organism>
<dbReference type="RefSeq" id="WP_252552791.1">
    <property type="nucleotide sequence ID" value="NZ_CP099468.1"/>
</dbReference>
<dbReference type="InterPro" id="IPR046224">
    <property type="entry name" value="DUF6257"/>
</dbReference>
<sequence>MADDLTAADLTLGEKARIGVLIARAAKRGAAGPGVDISDLTRRIERIECQALRRKQK</sequence>